<dbReference type="PROSITE" id="PS50297">
    <property type="entry name" value="ANK_REP_REGION"/>
    <property type="match status" value="9"/>
</dbReference>
<feature type="repeat" description="ANK" evidence="12">
    <location>
        <begin position="832"/>
        <end position="864"/>
    </location>
</feature>
<dbReference type="SUPFAM" id="SSF48403">
    <property type="entry name" value="Ankyrin repeat"/>
    <property type="match status" value="2"/>
</dbReference>
<feature type="repeat" description="ANK" evidence="12">
    <location>
        <begin position="316"/>
        <end position="348"/>
    </location>
</feature>
<evidence type="ECO:0000256" key="1">
    <source>
        <dbReference type="ARBA" id="ARBA00004175"/>
    </source>
</evidence>
<evidence type="ECO:0000256" key="5">
    <source>
        <dbReference type="ARBA" id="ARBA00022537"/>
    </source>
</evidence>
<feature type="repeat" description="ANK" evidence="12">
    <location>
        <begin position="150"/>
        <end position="182"/>
    </location>
</feature>
<dbReference type="InterPro" id="IPR002110">
    <property type="entry name" value="Ankyrin_rpt"/>
</dbReference>
<evidence type="ECO:0000256" key="7">
    <source>
        <dbReference type="ARBA" id="ARBA00022699"/>
    </source>
</evidence>
<feature type="repeat" description="ANK" evidence="12">
    <location>
        <begin position="217"/>
        <end position="249"/>
    </location>
</feature>
<name>A0AAV4R4W1_CAEEX</name>
<feature type="repeat" description="ANK" evidence="12">
    <location>
        <begin position="250"/>
        <end position="282"/>
    </location>
</feature>
<feature type="repeat" description="ANK" evidence="12">
    <location>
        <begin position="283"/>
        <end position="315"/>
    </location>
</feature>
<dbReference type="InterPro" id="IPR036770">
    <property type="entry name" value="Ankyrin_rpt-contain_sf"/>
</dbReference>
<feature type="repeat" description="ANK" evidence="12">
    <location>
        <begin position="799"/>
        <end position="831"/>
    </location>
</feature>
<dbReference type="GO" id="GO:0005576">
    <property type="term" value="C:extracellular region"/>
    <property type="evidence" value="ECO:0007669"/>
    <property type="project" value="UniProtKB-SubCell"/>
</dbReference>
<comment type="caution">
    <text evidence="14">The sequence shown here is derived from an EMBL/GenBank/DDBJ whole genome shotgun (WGS) entry which is preliminary data.</text>
</comment>
<keyword evidence="11" id="KW-1053">Target membrane</keyword>
<evidence type="ECO:0000256" key="3">
    <source>
        <dbReference type="ARBA" id="ARBA00022483"/>
    </source>
</evidence>
<evidence type="ECO:0000256" key="11">
    <source>
        <dbReference type="ARBA" id="ARBA00023298"/>
    </source>
</evidence>
<proteinExistence type="predicted"/>
<evidence type="ECO:0000256" key="2">
    <source>
        <dbReference type="ARBA" id="ARBA00004613"/>
    </source>
</evidence>
<feature type="repeat" description="ANK" evidence="12">
    <location>
        <begin position="49"/>
        <end position="83"/>
    </location>
</feature>
<feature type="region of interest" description="Disordered" evidence="13">
    <location>
        <begin position="630"/>
        <end position="649"/>
    </location>
</feature>
<keyword evidence="8" id="KW-0677">Repeat</keyword>
<protein>
    <submittedName>
        <fullName evidence="14">Ankyrin-3</fullName>
    </submittedName>
</protein>
<comment type="subcellular location">
    <subcellularLocation>
        <location evidence="2">Secreted</location>
    </subcellularLocation>
    <subcellularLocation>
        <location evidence="1">Target cell membrane</location>
    </subcellularLocation>
</comment>
<sequence length="1054" mass="117269">MALDFRSSNFRNINELLIYNLRNRNCNTNIVKKNYSFVKLIDVNYKDCYLNSPLHYAVQNCSEKLEILREVLCYGADPNAINANGNSPFHLAVLKGNPQVILELIKHRADIELLNSEGNTPLHIAAMQGKPHIIEILLRNRSFINCRNNKGNTPLHIAAIHGKLAAIKTLVAWEANVNCVNKDGNTALHMAVIYDKPAVIEILIKNYQAFINCCNNKGEKSLHLAVKSGKLSTIKLLVCLGADIDCTDIEGNTPLQFAVVHDKLSVVQTLIEYKSDVNKPNKFGNTPLHQAVINGNVDIAQTLISHKALVNFSNLEGNTPLHLAAIYDRYDIVKLLMASGAKINISNNNKLEPLHIAAIHGKPHIISILIEKQNKGMPAKRMKFFPTRLCRSDTEEFHYTQSANPSSSDSVPFECHIKNTQVSNMPNHSGNDPEFHVTNTEVDMNALDFLLNQFWNFVIASSTKANSSNTFSTSSTKANSTFIPYPTKENSTFIPYPTKANSFNMFSASSTKTNPSNTFSASSTKINPLVHLVDLYSKKILLVHLLHLYSKQILVRFCMLPKKSNSSTSFSASSTKENPSATFSASSTKENWSATFSMSSTKAKYSKFYDVSVTRAPTLSTAFGDSFTSHSQPTANANHESEEHSQTLPPVSCTTSSLTYSGSTIFLDFSELNLPFCPPFTNSSSGEFFPSSSTSPFAPNSSFIPATPVNAAPSNAEHPNVIETIQQHFHDCVHSVLTSHSGSEIDKCMALRNLVRCYVTNCKMEKWPLFLQKAVISGNSDELASVASSGWKVDPSNMDGNSLLHLAAVFGKPKVIKPLIRVCSTINCKNKELNTPLHLAAICGESKVIEVLIQFGADMDLLNRRRISALQIALEYCKTNVIKVFGRTGAKRFLTSAKILIKYDVLKKGLYKTRHRVLKANVVPQVFNYAEECCAEIHRMKSKTLDKSVSFYQFFVKLLSSLNTLSESPLVQHSLNYLIEVFGKKEYPIYYRILVSVIISRLEKSLLKNKLMESADYAKNKGKIFLDPELFHCISNYLSNIELFNLILAFSDTK</sequence>
<dbReference type="PRINTS" id="PR01415">
    <property type="entry name" value="ANKYRIN"/>
</dbReference>
<accession>A0AAV4R4W1</accession>
<keyword evidence="6" id="KW-0800">Toxin</keyword>
<feature type="repeat" description="ANK" evidence="12">
    <location>
        <begin position="183"/>
        <end position="206"/>
    </location>
</feature>
<organism evidence="14 15">
    <name type="scientific">Caerostris extrusa</name>
    <name type="common">Bark spider</name>
    <name type="synonym">Caerostris bankana</name>
    <dbReference type="NCBI Taxonomy" id="172846"/>
    <lineage>
        <taxon>Eukaryota</taxon>
        <taxon>Metazoa</taxon>
        <taxon>Ecdysozoa</taxon>
        <taxon>Arthropoda</taxon>
        <taxon>Chelicerata</taxon>
        <taxon>Arachnida</taxon>
        <taxon>Araneae</taxon>
        <taxon>Araneomorphae</taxon>
        <taxon>Entelegynae</taxon>
        <taxon>Araneoidea</taxon>
        <taxon>Araneidae</taxon>
        <taxon>Caerostris</taxon>
    </lineage>
</organism>
<keyword evidence="7" id="KW-0528">Neurotoxin</keyword>
<dbReference type="InterPro" id="IPR050776">
    <property type="entry name" value="Ank_Repeat/CDKN_Inhibitor"/>
</dbReference>
<evidence type="ECO:0000256" key="10">
    <source>
        <dbReference type="ARBA" id="ARBA00023043"/>
    </source>
</evidence>
<evidence type="ECO:0000256" key="8">
    <source>
        <dbReference type="ARBA" id="ARBA00022737"/>
    </source>
</evidence>
<evidence type="ECO:0000256" key="4">
    <source>
        <dbReference type="ARBA" id="ARBA00022525"/>
    </source>
</evidence>
<feature type="repeat" description="ANK" evidence="12">
    <location>
        <begin position="84"/>
        <end position="116"/>
    </location>
</feature>
<keyword evidence="10 12" id="KW-0040">ANK repeat</keyword>
<keyword evidence="3" id="KW-0268">Exocytosis</keyword>
<dbReference type="SMART" id="SM00248">
    <property type="entry name" value="ANK"/>
    <property type="match status" value="13"/>
</dbReference>
<dbReference type="Pfam" id="PF00023">
    <property type="entry name" value="Ank"/>
    <property type="match status" value="3"/>
</dbReference>
<feature type="repeat" description="ANK" evidence="12">
    <location>
        <begin position="117"/>
        <end position="149"/>
    </location>
</feature>
<dbReference type="Pfam" id="PF12796">
    <property type="entry name" value="Ank_2"/>
    <property type="match status" value="3"/>
</dbReference>
<dbReference type="GO" id="GO:0044231">
    <property type="term" value="C:host cell presynaptic membrane"/>
    <property type="evidence" value="ECO:0007669"/>
    <property type="project" value="UniProtKB-KW"/>
</dbReference>
<keyword evidence="5" id="KW-1052">Target cell membrane</keyword>
<keyword evidence="11" id="KW-0472">Membrane</keyword>
<evidence type="ECO:0000256" key="12">
    <source>
        <dbReference type="PROSITE-ProRule" id="PRU00023"/>
    </source>
</evidence>
<reference evidence="14 15" key="1">
    <citation type="submission" date="2021-06" db="EMBL/GenBank/DDBJ databases">
        <title>Caerostris extrusa draft genome.</title>
        <authorList>
            <person name="Kono N."/>
            <person name="Arakawa K."/>
        </authorList>
    </citation>
    <scope>NUCLEOTIDE SEQUENCE [LARGE SCALE GENOMIC DNA]</scope>
</reference>
<keyword evidence="15" id="KW-1185">Reference proteome</keyword>
<evidence type="ECO:0000256" key="13">
    <source>
        <dbReference type="SAM" id="MobiDB-lite"/>
    </source>
</evidence>
<dbReference type="PANTHER" id="PTHR24201">
    <property type="entry name" value="ANK_REP_REGION DOMAIN-CONTAINING PROTEIN"/>
    <property type="match status" value="1"/>
</dbReference>
<dbReference type="Gene3D" id="1.25.40.20">
    <property type="entry name" value="Ankyrin repeat-containing domain"/>
    <property type="match status" value="5"/>
</dbReference>
<evidence type="ECO:0000256" key="6">
    <source>
        <dbReference type="ARBA" id="ARBA00022656"/>
    </source>
</evidence>
<dbReference type="EMBL" id="BPLR01007255">
    <property type="protein sequence ID" value="GIY15639.1"/>
    <property type="molecule type" value="Genomic_DNA"/>
</dbReference>
<evidence type="ECO:0000313" key="15">
    <source>
        <dbReference type="Proteomes" id="UP001054945"/>
    </source>
</evidence>
<dbReference type="GO" id="GO:0090729">
    <property type="term" value="F:toxin activity"/>
    <property type="evidence" value="ECO:0007669"/>
    <property type="project" value="UniProtKB-KW"/>
</dbReference>
<keyword evidence="9" id="KW-0638">Presynaptic neurotoxin</keyword>
<evidence type="ECO:0000313" key="14">
    <source>
        <dbReference type="EMBL" id="GIY15639.1"/>
    </source>
</evidence>
<dbReference type="PROSITE" id="PS50088">
    <property type="entry name" value="ANK_REPEAT"/>
    <property type="match status" value="11"/>
</dbReference>
<dbReference type="AlphaFoldDB" id="A0AAV4R4W1"/>
<gene>
    <name evidence="14" type="primary">Ank3_25</name>
    <name evidence="14" type="ORF">CEXT_756081</name>
</gene>
<evidence type="ECO:0000256" key="9">
    <source>
        <dbReference type="ARBA" id="ARBA00023028"/>
    </source>
</evidence>
<dbReference type="GO" id="GO:0044218">
    <property type="term" value="C:other organism cell membrane"/>
    <property type="evidence" value="ECO:0007669"/>
    <property type="project" value="UniProtKB-KW"/>
</dbReference>
<dbReference type="Proteomes" id="UP001054945">
    <property type="component" value="Unassembled WGS sequence"/>
</dbReference>
<dbReference type="GO" id="GO:0006887">
    <property type="term" value="P:exocytosis"/>
    <property type="evidence" value="ECO:0007669"/>
    <property type="project" value="UniProtKB-KW"/>
</dbReference>
<keyword evidence="4" id="KW-0964">Secreted</keyword>